<evidence type="ECO:0000256" key="8">
    <source>
        <dbReference type="HAMAP-Rule" id="MF_00260"/>
    </source>
</evidence>
<dbReference type="PANTHER" id="PTHR11557:SF0">
    <property type="entry name" value="PORPHOBILINOGEN DEAMINASE"/>
    <property type="match status" value="1"/>
</dbReference>
<evidence type="ECO:0000256" key="4">
    <source>
        <dbReference type="ARBA" id="ARBA00011245"/>
    </source>
</evidence>
<dbReference type="PANTHER" id="PTHR11557">
    <property type="entry name" value="PORPHOBILINOGEN DEAMINASE"/>
    <property type="match status" value="1"/>
</dbReference>
<comment type="catalytic activity">
    <reaction evidence="7 8">
        <text>4 porphobilinogen + H2O = hydroxymethylbilane + 4 NH4(+)</text>
        <dbReference type="Rhea" id="RHEA:13185"/>
        <dbReference type="ChEBI" id="CHEBI:15377"/>
        <dbReference type="ChEBI" id="CHEBI:28938"/>
        <dbReference type="ChEBI" id="CHEBI:57845"/>
        <dbReference type="ChEBI" id="CHEBI:58126"/>
        <dbReference type="EC" id="2.5.1.61"/>
    </reaction>
</comment>
<evidence type="ECO:0000256" key="6">
    <source>
        <dbReference type="ARBA" id="ARBA00023244"/>
    </source>
</evidence>
<evidence type="ECO:0000256" key="1">
    <source>
        <dbReference type="ARBA" id="ARBA00002869"/>
    </source>
</evidence>
<dbReference type="InterPro" id="IPR003754">
    <property type="entry name" value="4pyrrol_synth_uPrphyn_synth"/>
</dbReference>
<accession>A0A1I1JB06</accession>
<dbReference type="CDD" id="cd06578">
    <property type="entry name" value="HemD"/>
    <property type="match status" value="1"/>
</dbReference>
<feature type="modified residue" description="S-(dipyrrolylmethanemethyl)cysteine" evidence="8">
    <location>
        <position position="262"/>
    </location>
</feature>
<dbReference type="PRINTS" id="PR00151">
    <property type="entry name" value="PORPHBDMNASE"/>
</dbReference>
<dbReference type="HAMAP" id="MF_00260">
    <property type="entry name" value="Porphobil_deam"/>
    <property type="match status" value="1"/>
</dbReference>
<protein>
    <recommendedName>
        <fullName evidence="8">Porphobilinogen deaminase</fullName>
        <shortName evidence="8">PBG</shortName>
        <ecNumber evidence="8">2.5.1.61</ecNumber>
    </recommendedName>
    <alternativeName>
        <fullName evidence="8">Hydroxymethylbilane synthase</fullName>
        <shortName evidence="8">HMBS</shortName>
    </alternativeName>
    <alternativeName>
        <fullName evidence="8">Pre-uroporphyrinogen synthase</fullName>
    </alternativeName>
</protein>
<evidence type="ECO:0000256" key="5">
    <source>
        <dbReference type="ARBA" id="ARBA00022679"/>
    </source>
</evidence>
<dbReference type="SUPFAM" id="SSF69618">
    <property type="entry name" value="HemD-like"/>
    <property type="match status" value="1"/>
</dbReference>
<dbReference type="GO" id="GO:0005737">
    <property type="term" value="C:cytoplasm"/>
    <property type="evidence" value="ECO:0007669"/>
    <property type="project" value="UniProtKB-UniRule"/>
</dbReference>
<evidence type="ECO:0000256" key="3">
    <source>
        <dbReference type="ARBA" id="ARBA00005638"/>
    </source>
</evidence>
<dbReference type="EC" id="2.5.1.61" evidence="8"/>
<evidence type="ECO:0000313" key="12">
    <source>
        <dbReference type="Proteomes" id="UP000199577"/>
    </source>
</evidence>
<evidence type="ECO:0000256" key="2">
    <source>
        <dbReference type="ARBA" id="ARBA00004735"/>
    </source>
</evidence>
<sequence length="545" mass="61123">MLIQEPLTKKAAQRTQKIDRTLVIGTRGSELALWQANYVKNKLADIGIQAELKIIKTQGDIVQHLRLDKLEGKGFFTKELEEELLNGAIDLAVHSHKDLPSAQPAGLIIAAVTTREDPSELLIIHKDCVDLKKRLALKHNAIVGTSSNRRKAQLLAMRPDLEFDDLRGNVMTRIEKLRDENYDAIMLAKAGITRIGADLSDFHVEELPPVEIIPAPAQGVLAIQIRESDKELHQLLQEINDPDVADTIAVERQVLRLFDAGCHAPLGCYCRKQGDNYEVWTSKADNDEEFPDRLYLSAVRTDGLAERIASKFDKSRKLPGHVFITRDVAETSYFYRAMAKHGIAVEGRSLIKIFPIINKLDPYILKYVDWVFFGSKNGIENFFRLNPRLRKHTKFAVIGRGSEEMLRQFGHTPHFSGERLGINMEEIAAEFAKVASGTTVLIPRAKESLETIQQSLTPDTKIINLPVYQTRIDTNVDKSNADVLIFTSPSNVEAYFVDNLVDPGQKIICIGRSTGRKIEELGLSYTLPYSPDEIGLAEAVFGLDY</sequence>
<feature type="domain" description="Porphobilinogen deaminase N-terminal" evidence="9">
    <location>
        <begin position="22"/>
        <end position="233"/>
    </location>
</feature>
<dbReference type="GO" id="GO:0006782">
    <property type="term" value="P:protoporphyrinogen IX biosynthetic process"/>
    <property type="evidence" value="ECO:0007669"/>
    <property type="project" value="UniProtKB-UniRule"/>
</dbReference>
<keyword evidence="12" id="KW-1185">Reference proteome</keyword>
<dbReference type="Pfam" id="PF02602">
    <property type="entry name" value="HEM4"/>
    <property type="match status" value="1"/>
</dbReference>
<name>A0A1I1JB06_9SPHI</name>
<dbReference type="AlphaFoldDB" id="A0A1I1JB06"/>
<reference evidence="12" key="1">
    <citation type="submission" date="2016-10" db="EMBL/GenBank/DDBJ databases">
        <authorList>
            <person name="Varghese N."/>
            <person name="Submissions S."/>
        </authorList>
    </citation>
    <scope>NUCLEOTIDE SEQUENCE [LARGE SCALE GENOMIC DNA]</scope>
    <source>
        <strain evidence="12">DSM 22900</strain>
    </source>
</reference>
<keyword evidence="6 8" id="KW-0627">Porphyrin biosynthesis</keyword>
<feature type="domain" description="Tetrapyrrole biosynthesis uroporphyrinogen III synthase" evidence="10">
    <location>
        <begin position="337"/>
        <end position="527"/>
    </location>
</feature>
<dbReference type="NCBIfam" id="TIGR00212">
    <property type="entry name" value="hemC"/>
    <property type="match status" value="1"/>
</dbReference>
<evidence type="ECO:0000313" key="11">
    <source>
        <dbReference type="EMBL" id="SFC45777.1"/>
    </source>
</evidence>
<dbReference type="SUPFAM" id="SSF54782">
    <property type="entry name" value="Porphobilinogen deaminase (hydroxymethylbilane synthase), C-terminal domain"/>
    <property type="match status" value="1"/>
</dbReference>
<dbReference type="InterPro" id="IPR000860">
    <property type="entry name" value="HemC"/>
</dbReference>
<dbReference type="InterPro" id="IPR022419">
    <property type="entry name" value="Porphobilin_deaminase_cofac_BS"/>
</dbReference>
<dbReference type="InterPro" id="IPR036108">
    <property type="entry name" value="4pyrrol_syn_uPrphyn_synt_sf"/>
</dbReference>
<keyword evidence="5 8" id="KW-0808">Transferase</keyword>
<evidence type="ECO:0000259" key="9">
    <source>
        <dbReference type="Pfam" id="PF01379"/>
    </source>
</evidence>
<dbReference type="GO" id="GO:0004852">
    <property type="term" value="F:uroporphyrinogen-III synthase activity"/>
    <property type="evidence" value="ECO:0007669"/>
    <property type="project" value="InterPro"/>
</dbReference>
<dbReference type="GO" id="GO:0004418">
    <property type="term" value="F:hydroxymethylbilane synthase activity"/>
    <property type="evidence" value="ECO:0007669"/>
    <property type="project" value="UniProtKB-UniRule"/>
</dbReference>
<dbReference type="PROSITE" id="PS00533">
    <property type="entry name" value="PORPHOBILINOGEN_DEAM"/>
    <property type="match status" value="1"/>
</dbReference>
<dbReference type="FunFam" id="3.40.190.10:FF:000005">
    <property type="entry name" value="Porphobilinogen deaminase"/>
    <property type="match status" value="1"/>
</dbReference>
<comment type="miscellaneous">
    <text evidence="8">The porphobilinogen subunits are added to the dipyrromethane group.</text>
</comment>
<dbReference type="InterPro" id="IPR022417">
    <property type="entry name" value="Porphobilin_deaminase_N"/>
</dbReference>
<comment type="pathway">
    <text evidence="2">Porphyrin-containing compound metabolism; protoporphyrin-IX biosynthesis; coproporphyrinogen-III from 5-aminolevulinate: step 2/4.</text>
</comment>
<dbReference type="STRING" id="623281.SAMN05421747_111115"/>
<comment type="function">
    <text evidence="1 8">Tetrapolymerization of the monopyrrole PBG into the hydroxymethylbilane pre-uroporphyrinogen in several discrete steps.</text>
</comment>
<gene>
    <name evidence="8" type="primary">hemC</name>
    <name evidence="11" type="ORF">SAMN05421747_111115</name>
</gene>
<comment type="cofactor">
    <cofactor evidence="8">
        <name>dipyrromethane</name>
        <dbReference type="ChEBI" id="CHEBI:60342"/>
    </cofactor>
    <text evidence="8">Binds 1 dipyrromethane group covalently.</text>
</comment>
<comment type="similarity">
    <text evidence="3 8">Belongs to the HMBS family.</text>
</comment>
<organism evidence="11 12">
    <name type="scientific">Parapedobacter composti</name>
    <dbReference type="NCBI Taxonomy" id="623281"/>
    <lineage>
        <taxon>Bacteria</taxon>
        <taxon>Pseudomonadati</taxon>
        <taxon>Bacteroidota</taxon>
        <taxon>Sphingobacteriia</taxon>
        <taxon>Sphingobacteriales</taxon>
        <taxon>Sphingobacteriaceae</taxon>
        <taxon>Parapedobacter</taxon>
    </lineage>
</organism>
<dbReference type="Proteomes" id="UP000199577">
    <property type="component" value="Unassembled WGS sequence"/>
</dbReference>
<proteinExistence type="inferred from homology"/>
<dbReference type="EMBL" id="FOLL01000011">
    <property type="protein sequence ID" value="SFC45777.1"/>
    <property type="molecule type" value="Genomic_DNA"/>
</dbReference>
<dbReference type="Gene3D" id="3.40.190.10">
    <property type="entry name" value="Periplasmic binding protein-like II"/>
    <property type="match status" value="2"/>
</dbReference>
<dbReference type="SUPFAM" id="SSF53850">
    <property type="entry name" value="Periplasmic binding protein-like II"/>
    <property type="match status" value="1"/>
</dbReference>
<dbReference type="InterPro" id="IPR036803">
    <property type="entry name" value="Porphobilinogen_deaminase_C_sf"/>
</dbReference>
<evidence type="ECO:0000256" key="7">
    <source>
        <dbReference type="ARBA" id="ARBA00048169"/>
    </source>
</evidence>
<evidence type="ECO:0000259" key="10">
    <source>
        <dbReference type="Pfam" id="PF02602"/>
    </source>
</evidence>
<comment type="subunit">
    <text evidence="4 8">Monomer.</text>
</comment>
<dbReference type="Gene3D" id="3.40.50.10090">
    <property type="match status" value="2"/>
</dbReference>
<dbReference type="Pfam" id="PF01379">
    <property type="entry name" value="Porphobil_deam"/>
    <property type="match status" value="1"/>
</dbReference>